<proteinExistence type="predicted"/>
<feature type="coiled-coil region" evidence="1">
    <location>
        <begin position="5"/>
        <end position="32"/>
    </location>
</feature>
<dbReference type="EMBL" id="AP026800">
    <property type="protein sequence ID" value="BDR54606.1"/>
    <property type="molecule type" value="Genomic_DNA"/>
</dbReference>
<organism evidence="2 3">
    <name type="scientific">Bombiscardovia apis</name>
    <dbReference type="NCBI Taxonomy" id="2932182"/>
    <lineage>
        <taxon>Bacteria</taxon>
        <taxon>Bacillati</taxon>
        <taxon>Actinomycetota</taxon>
        <taxon>Actinomycetes</taxon>
        <taxon>Bifidobacteriales</taxon>
        <taxon>Bifidobacteriaceae</taxon>
        <taxon>Bombiscardovia</taxon>
    </lineage>
</organism>
<keyword evidence="3" id="KW-1185">Reference proteome</keyword>
<protein>
    <submittedName>
        <fullName evidence="2">Uncharacterized protein</fullName>
    </submittedName>
</protein>
<keyword evidence="1" id="KW-0175">Coiled coil</keyword>
<evidence type="ECO:0000313" key="2">
    <source>
        <dbReference type="EMBL" id="BDR54606.1"/>
    </source>
</evidence>
<gene>
    <name evidence="2" type="ORF">KIMH_07170</name>
</gene>
<evidence type="ECO:0000256" key="1">
    <source>
        <dbReference type="SAM" id="Coils"/>
    </source>
</evidence>
<accession>A0ABM8BCI3</accession>
<evidence type="ECO:0000313" key="3">
    <source>
        <dbReference type="Proteomes" id="UP001321748"/>
    </source>
</evidence>
<sequence length="144" mass="16454">MCKTEEAAKKEISRLRSSAINLEKQVETMNELLKSFAVAAEFKVNQPYEALLAQHMITGDVRDFMFALILVILCRAEGNPLQRLRPDMYENAIIQQAYIDKPITRDEAIRLMGEYFNNEDLGYQVLLAYKNAGFAPEAFKQLGM</sequence>
<name>A0ABM8BCI3_9BIFI</name>
<dbReference type="RefSeq" id="WP_317643600.1">
    <property type="nucleotide sequence ID" value="NZ_AP026800.1"/>
</dbReference>
<dbReference type="Proteomes" id="UP001321748">
    <property type="component" value="Chromosome"/>
</dbReference>
<reference evidence="2 3" key="1">
    <citation type="journal article" date="2023" name="Microbiol. Spectr.">
        <title>Symbiosis of Carpenter Bees with Uncharacterized Lactic Acid Bacteria Showing NAD Auxotrophy.</title>
        <authorList>
            <person name="Kawasaki S."/>
            <person name="Ozawa K."/>
            <person name="Mori T."/>
            <person name="Yamamoto A."/>
            <person name="Ito M."/>
            <person name="Ohkuma M."/>
            <person name="Sakamoto M."/>
            <person name="Matsutani M."/>
        </authorList>
    </citation>
    <scope>NUCLEOTIDE SEQUENCE [LARGE SCALE GENOMIC DNA]</scope>
    <source>
        <strain evidence="2 3">KimH</strain>
    </source>
</reference>